<dbReference type="GO" id="GO:0008270">
    <property type="term" value="F:zinc ion binding"/>
    <property type="evidence" value="ECO:0007669"/>
    <property type="project" value="InterPro"/>
</dbReference>
<evidence type="ECO:0000256" key="9">
    <source>
        <dbReference type="SAM" id="Phobius"/>
    </source>
</evidence>
<dbReference type="InterPro" id="IPR001138">
    <property type="entry name" value="Zn2Cys6_DnaBD"/>
</dbReference>
<protein>
    <submittedName>
        <fullName evidence="11">Fungal specific transcription factor</fullName>
    </submittedName>
</protein>
<dbReference type="PANTHER" id="PTHR47782:SF1">
    <property type="entry name" value="PYRIMIDINE PATHWAY REGULATORY PROTEIN 1"/>
    <property type="match status" value="1"/>
</dbReference>
<evidence type="ECO:0000313" key="11">
    <source>
        <dbReference type="EMBL" id="KAJ6026549.1"/>
    </source>
</evidence>
<dbReference type="SUPFAM" id="SSF57701">
    <property type="entry name" value="Zn2/Cys6 DNA-binding domain"/>
    <property type="match status" value="1"/>
</dbReference>
<evidence type="ECO:0000313" key="12">
    <source>
        <dbReference type="Proteomes" id="UP001219568"/>
    </source>
</evidence>
<dbReference type="GO" id="GO:0043565">
    <property type="term" value="F:sequence-specific DNA binding"/>
    <property type="evidence" value="ECO:0007669"/>
    <property type="project" value="TreeGrafter"/>
</dbReference>
<keyword evidence="4" id="KW-0805">Transcription regulation</keyword>
<keyword evidence="6" id="KW-0804">Transcription</keyword>
<dbReference type="Gene3D" id="4.10.240.10">
    <property type="entry name" value="Zn(2)-C6 fungal-type DNA-binding domain"/>
    <property type="match status" value="1"/>
</dbReference>
<proteinExistence type="predicted"/>
<dbReference type="Pfam" id="PF00172">
    <property type="entry name" value="Zn_clus"/>
    <property type="match status" value="1"/>
</dbReference>
<feature type="region of interest" description="Disordered" evidence="8">
    <location>
        <begin position="93"/>
        <end position="145"/>
    </location>
</feature>
<dbReference type="SMART" id="SM00066">
    <property type="entry name" value="GAL4"/>
    <property type="match status" value="1"/>
</dbReference>
<dbReference type="EMBL" id="JAQJZL010000015">
    <property type="protein sequence ID" value="KAJ6026549.1"/>
    <property type="molecule type" value="Genomic_DNA"/>
</dbReference>
<feature type="region of interest" description="Disordered" evidence="8">
    <location>
        <begin position="183"/>
        <end position="204"/>
    </location>
</feature>
<comment type="caution">
    <text evidence="11">The sequence shown here is derived from an EMBL/GenBank/DDBJ whole genome shotgun (WGS) entry which is preliminary data.</text>
</comment>
<dbReference type="PANTHER" id="PTHR47782">
    <property type="entry name" value="ZN(II)2CYS6 TRANSCRIPTION FACTOR (EUROFUNG)-RELATED"/>
    <property type="match status" value="1"/>
</dbReference>
<feature type="transmembrane region" description="Helical" evidence="9">
    <location>
        <begin position="569"/>
        <end position="589"/>
    </location>
</feature>
<evidence type="ECO:0000256" key="6">
    <source>
        <dbReference type="ARBA" id="ARBA00023163"/>
    </source>
</evidence>
<dbReference type="GO" id="GO:0000981">
    <property type="term" value="F:DNA-binding transcription factor activity, RNA polymerase II-specific"/>
    <property type="evidence" value="ECO:0007669"/>
    <property type="project" value="InterPro"/>
</dbReference>
<name>A0AAD6N2R7_PENCN</name>
<dbReference type="GO" id="GO:0005634">
    <property type="term" value="C:nucleus"/>
    <property type="evidence" value="ECO:0007669"/>
    <property type="project" value="UniProtKB-SubCell"/>
</dbReference>
<evidence type="ECO:0000256" key="8">
    <source>
        <dbReference type="SAM" id="MobiDB-lite"/>
    </source>
</evidence>
<accession>A0AAD6N2R7</accession>
<evidence type="ECO:0000256" key="1">
    <source>
        <dbReference type="ARBA" id="ARBA00004123"/>
    </source>
</evidence>
<keyword evidence="9" id="KW-1133">Transmembrane helix</keyword>
<dbReference type="Pfam" id="PF04082">
    <property type="entry name" value="Fungal_trans"/>
    <property type="match status" value="1"/>
</dbReference>
<evidence type="ECO:0000256" key="2">
    <source>
        <dbReference type="ARBA" id="ARBA00022723"/>
    </source>
</evidence>
<evidence type="ECO:0000259" key="10">
    <source>
        <dbReference type="PROSITE" id="PS50048"/>
    </source>
</evidence>
<sequence length="751" mass="83426">MRGASRSILGCRSDILAQQETNGPRKLEYIKTSAFGMNTQACDRCRRRKSRCDKISPSCGPCRKVGTICKYVDRAKDRRELVERLQRRLKQAEANNSSLAARLAHSELGTSPQTEVGRASEPSADPDVGQSAEEGEEERDRGDEVMEEVSFLSRRAGGEHHFLGSASGIPFANLVSTTVEVTSRSPQKERLPCRPNGVPSAPTSSALPFDASFLPPERVARDLHHAYFENDHLSYPFLHRGTALDALNRAYKDPLCLEQDVFAGFAFDMILAIATASVHKFDLESLPNAEGYQLRAAQRLNEVLQRGNIQALQAILLLGQYRMINSIQDTSSSMWHIVGIASRMCLEMGLHREQVYRAQKGNVESISSQQLVAYEIRRRCFWCVVAMDRVVSITLGRPLAIHLQDTDVSLPDPSLDATVNHCESDTDQLAPTFCRTALFVHIVRYRIICGDILSALHNGSTRTQTDEAPALSARDRLANELATWRRDTASLALSDVDLSSTLPGDRSSFRTREWYEMLYHNALLMLYRPSPGLSSASSRDAVVLQTIFIAAKQAITLYAHLHRSRRINYTWITLHSVFMAGLSYVYAVGRHFRSHKRNISTSTPTALLDNDPTIIEIVNDSRACSNVLVAISERWNVTKNCHDVFNRLSDAVLSDAVEYHTKGSEPTRNVLPDASHGSISVGVAGNSQINYWPIDETGPASLAVDSVLHECFDDLQRFQPYGCGDDPVGQLSHDWLGEIGGIGLNNMPSIW</sequence>
<evidence type="ECO:0000256" key="3">
    <source>
        <dbReference type="ARBA" id="ARBA00022833"/>
    </source>
</evidence>
<evidence type="ECO:0000256" key="7">
    <source>
        <dbReference type="ARBA" id="ARBA00023242"/>
    </source>
</evidence>
<dbReference type="SMART" id="SM00906">
    <property type="entry name" value="Fungal_trans"/>
    <property type="match status" value="1"/>
</dbReference>
<keyword evidence="2" id="KW-0479">Metal-binding</keyword>
<evidence type="ECO:0000256" key="5">
    <source>
        <dbReference type="ARBA" id="ARBA00023125"/>
    </source>
</evidence>
<dbReference type="CDD" id="cd00067">
    <property type="entry name" value="GAL4"/>
    <property type="match status" value="1"/>
</dbReference>
<dbReference type="InterPro" id="IPR036864">
    <property type="entry name" value="Zn2-C6_fun-type_DNA-bd_sf"/>
</dbReference>
<gene>
    <name evidence="11" type="ORF">N7460_011366</name>
</gene>
<evidence type="ECO:0000256" key="4">
    <source>
        <dbReference type="ARBA" id="ARBA00023015"/>
    </source>
</evidence>
<dbReference type="Proteomes" id="UP001219568">
    <property type="component" value="Unassembled WGS sequence"/>
</dbReference>
<reference evidence="11" key="1">
    <citation type="journal article" date="2023" name="IMA Fungus">
        <title>Comparative genomic study of the Penicillium genus elucidates a diverse pangenome and 15 lateral gene transfer events.</title>
        <authorList>
            <person name="Petersen C."/>
            <person name="Sorensen T."/>
            <person name="Nielsen M.R."/>
            <person name="Sondergaard T.E."/>
            <person name="Sorensen J.L."/>
            <person name="Fitzpatrick D.A."/>
            <person name="Frisvad J.C."/>
            <person name="Nielsen K.L."/>
        </authorList>
    </citation>
    <scope>NUCLEOTIDE SEQUENCE</scope>
    <source>
        <strain evidence="11">IBT 15450</strain>
    </source>
</reference>
<dbReference type="InterPro" id="IPR007219">
    <property type="entry name" value="XnlR_reg_dom"/>
</dbReference>
<feature type="domain" description="Zn(2)-C6 fungal-type" evidence="10">
    <location>
        <begin position="41"/>
        <end position="71"/>
    </location>
</feature>
<keyword evidence="3" id="KW-0862">Zinc</keyword>
<dbReference type="InterPro" id="IPR052202">
    <property type="entry name" value="Yeast_MetPath_Reg"/>
</dbReference>
<reference evidence="11" key="2">
    <citation type="submission" date="2023-01" db="EMBL/GenBank/DDBJ databases">
        <authorList>
            <person name="Petersen C."/>
        </authorList>
    </citation>
    <scope>NUCLEOTIDE SEQUENCE</scope>
    <source>
        <strain evidence="11">IBT 15450</strain>
    </source>
</reference>
<dbReference type="AlphaFoldDB" id="A0AAD6N2R7"/>
<dbReference type="PROSITE" id="PS00463">
    <property type="entry name" value="ZN2_CY6_FUNGAL_1"/>
    <property type="match status" value="1"/>
</dbReference>
<organism evidence="11 12">
    <name type="scientific">Penicillium canescens</name>
    <dbReference type="NCBI Taxonomy" id="5083"/>
    <lineage>
        <taxon>Eukaryota</taxon>
        <taxon>Fungi</taxon>
        <taxon>Dikarya</taxon>
        <taxon>Ascomycota</taxon>
        <taxon>Pezizomycotina</taxon>
        <taxon>Eurotiomycetes</taxon>
        <taxon>Eurotiomycetidae</taxon>
        <taxon>Eurotiales</taxon>
        <taxon>Aspergillaceae</taxon>
        <taxon>Penicillium</taxon>
    </lineage>
</organism>
<dbReference type="CDD" id="cd12148">
    <property type="entry name" value="fungal_TF_MHR"/>
    <property type="match status" value="1"/>
</dbReference>
<comment type="subcellular location">
    <subcellularLocation>
        <location evidence="1">Nucleus</location>
    </subcellularLocation>
</comment>
<dbReference type="GO" id="GO:0006351">
    <property type="term" value="P:DNA-templated transcription"/>
    <property type="evidence" value="ECO:0007669"/>
    <property type="project" value="InterPro"/>
</dbReference>
<keyword evidence="12" id="KW-1185">Reference proteome</keyword>
<keyword evidence="9" id="KW-0472">Membrane</keyword>
<dbReference type="GO" id="GO:0045944">
    <property type="term" value="P:positive regulation of transcription by RNA polymerase II"/>
    <property type="evidence" value="ECO:0007669"/>
    <property type="project" value="TreeGrafter"/>
</dbReference>
<keyword evidence="5" id="KW-0238">DNA-binding</keyword>
<dbReference type="PROSITE" id="PS50048">
    <property type="entry name" value="ZN2_CY6_FUNGAL_2"/>
    <property type="match status" value="1"/>
</dbReference>
<keyword evidence="9" id="KW-0812">Transmembrane</keyword>
<keyword evidence="7" id="KW-0539">Nucleus</keyword>